<accession>A0A6B2LW24</accession>
<organism evidence="1">
    <name type="scientific">Arcella intermedia</name>
    <dbReference type="NCBI Taxonomy" id="1963864"/>
    <lineage>
        <taxon>Eukaryota</taxon>
        <taxon>Amoebozoa</taxon>
        <taxon>Tubulinea</taxon>
        <taxon>Elardia</taxon>
        <taxon>Arcellinida</taxon>
        <taxon>Sphaerothecina</taxon>
        <taxon>Arcellidae</taxon>
        <taxon>Arcella</taxon>
    </lineage>
</organism>
<sequence length="50" mass="5679">MVPNFTLISTYLHPNWPANASPCCFVTFLSDSRSVLLPTKRNLMFLPFSC</sequence>
<protein>
    <submittedName>
        <fullName evidence="1">Uncharacterized protein</fullName>
    </submittedName>
</protein>
<reference evidence="1" key="1">
    <citation type="journal article" date="2020" name="J. Eukaryot. Microbiol.">
        <title>De novo Sequencing, Assembly and Annotation of the Transcriptome for the Free-Living Testate Amoeba Arcella intermedia.</title>
        <authorList>
            <person name="Ribeiro G.M."/>
            <person name="Porfirio-Sousa A.L."/>
            <person name="Maurer-Alcala X.X."/>
            <person name="Katz L.A."/>
            <person name="Lahr D.J.G."/>
        </authorList>
    </citation>
    <scope>NUCLEOTIDE SEQUENCE</scope>
</reference>
<dbReference type="EMBL" id="GIBP01012503">
    <property type="protein sequence ID" value="NDV41472.1"/>
    <property type="molecule type" value="Transcribed_RNA"/>
</dbReference>
<evidence type="ECO:0000313" key="1">
    <source>
        <dbReference type="EMBL" id="NDV41472.1"/>
    </source>
</evidence>
<dbReference type="AlphaFoldDB" id="A0A6B2LW24"/>
<proteinExistence type="predicted"/>
<name>A0A6B2LW24_9EUKA</name>